<protein>
    <submittedName>
        <fullName evidence="6">Transcriptional regulator</fullName>
    </submittedName>
</protein>
<evidence type="ECO:0000313" key="7">
    <source>
        <dbReference type="Proteomes" id="UP000033352"/>
    </source>
</evidence>
<comment type="similarity">
    <text evidence="1">Belongs to the LysR transcriptional regulatory family.</text>
</comment>
<dbReference type="InterPro" id="IPR036390">
    <property type="entry name" value="WH_DNA-bd_sf"/>
</dbReference>
<dbReference type="OrthoDB" id="9786526at2"/>
<dbReference type="Pfam" id="PF00126">
    <property type="entry name" value="HTH_1"/>
    <property type="match status" value="1"/>
</dbReference>
<sequence>MQINLFESIRIFIEIVESGSLTQAAENLRVHRPAVTKALQLLEQHSATRLLQRTTRRISLTPDGEAFYRRSKPLLAQADELLESFGADRPIHGQLRIDMPISFAALRVIPNLPDFYRQHPEIDIILSSSDRRRDMLRDGLDCVLRVGELDDGDYIARKIGNIKITTCASPAWLAQHGTPETLDDLRKHQAINWINNSSRHIQPWTFTTPEGVAEIALPGKLVVDNSEAYIAAGLAGLGLMQGMNLFLQPYLDRGLLVEVLPDYRSPDRKLSLLYPHRHLSRKVRVFTEWLESLV</sequence>
<comment type="caution">
    <text evidence="6">The sequence shown here is derived from an EMBL/GenBank/DDBJ whole genome shotgun (WGS) entry which is preliminary data.</text>
</comment>
<reference evidence="6 7" key="1">
    <citation type="submission" date="2015-03" db="EMBL/GenBank/DDBJ databases">
        <authorList>
            <person name="McCorrison J."/>
            <person name="Sanka R."/>
            <person name="Adams M."/>
            <person name="Brinkac L."/>
            <person name="Nierman W."/>
            <person name="Sutton G."/>
            <person name="Nelson K."/>
            <person name="Kiedrowski L."/>
            <person name="Guerrero D."/>
            <person name="Bonomo R."/>
        </authorList>
    </citation>
    <scope>NUCLEOTIDE SEQUENCE [LARGE SCALE GENOMIC DNA]</scope>
    <source>
        <strain evidence="6 7">35699</strain>
    </source>
</reference>
<dbReference type="FunFam" id="1.10.10.10:FF:000001">
    <property type="entry name" value="LysR family transcriptional regulator"/>
    <property type="match status" value="1"/>
</dbReference>
<keyword evidence="4" id="KW-0804">Transcription</keyword>
<evidence type="ECO:0000256" key="2">
    <source>
        <dbReference type="ARBA" id="ARBA00023015"/>
    </source>
</evidence>
<dbReference type="CDD" id="cd08472">
    <property type="entry name" value="PBP2_CrgA_like_3"/>
    <property type="match status" value="1"/>
</dbReference>
<keyword evidence="3" id="KW-0238">DNA-binding</keyword>
<keyword evidence="2" id="KW-0805">Transcription regulation</keyword>
<dbReference type="InterPro" id="IPR036388">
    <property type="entry name" value="WH-like_DNA-bd_sf"/>
</dbReference>
<dbReference type="GO" id="GO:0006351">
    <property type="term" value="P:DNA-templated transcription"/>
    <property type="evidence" value="ECO:0007669"/>
    <property type="project" value="TreeGrafter"/>
</dbReference>
<dbReference type="Pfam" id="PF03466">
    <property type="entry name" value="LysR_substrate"/>
    <property type="match status" value="1"/>
</dbReference>
<dbReference type="PANTHER" id="PTHR30537:SF72">
    <property type="entry name" value="LYSR FAMILY TRANSCRIPTIONAL REGULATOR"/>
    <property type="match status" value="1"/>
</dbReference>
<evidence type="ECO:0000256" key="3">
    <source>
        <dbReference type="ARBA" id="ARBA00023125"/>
    </source>
</evidence>
<dbReference type="InterPro" id="IPR058163">
    <property type="entry name" value="LysR-type_TF_proteobact-type"/>
</dbReference>
<evidence type="ECO:0000313" key="6">
    <source>
        <dbReference type="EMBL" id="KJN30764.1"/>
    </source>
</evidence>
<organism evidence="6 7">
    <name type="scientific">Enterobacter sichuanensis</name>
    <dbReference type="NCBI Taxonomy" id="2071710"/>
    <lineage>
        <taxon>Bacteria</taxon>
        <taxon>Pseudomonadati</taxon>
        <taxon>Pseudomonadota</taxon>
        <taxon>Gammaproteobacteria</taxon>
        <taxon>Enterobacterales</taxon>
        <taxon>Enterobacteriaceae</taxon>
        <taxon>Enterobacter</taxon>
        <taxon>Enterobacter cloacae complex</taxon>
    </lineage>
</organism>
<dbReference type="PATRIC" id="fig|1619248.3.peg.4894"/>
<proteinExistence type="inferred from homology"/>
<dbReference type="PROSITE" id="PS50931">
    <property type="entry name" value="HTH_LYSR"/>
    <property type="match status" value="1"/>
</dbReference>
<dbReference type="Proteomes" id="UP000033352">
    <property type="component" value="Unassembled WGS sequence"/>
</dbReference>
<dbReference type="InterPro" id="IPR005119">
    <property type="entry name" value="LysR_subst-bd"/>
</dbReference>
<dbReference type="GO" id="GO:0043565">
    <property type="term" value="F:sequence-specific DNA binding"/>
    <property type="evidence" value="ECO:0007669"/>
    <property type="project" value="TreeGrafter"/>
</dbReference>
<name>A0A0F1BBV7_9ENTR</name>
<dbReference type="Gene3D" id="3.40.190.290">
    <property type="match status" value="1"/>
</dbReference>
<dbReference type="SUPFAM" id="SSF53850">
    <property type="entry name" value="Periplasmic binding protein-like II"/>
    <property type="match status" value="1"/>
</dbReference>
<dbReference type="RefSeq" id="WP_045284958.1">
    <property type="nucleotide sequence ID" value="NZ_JAHTVS010000001.1"/>
</dbReference>
<dbReference type="GO" id="GO:0003700">
    <property type="term" value="F:DNA-binding transcription factor activity"/>
    <property type="evidence" value="ECO:0007669"/>
    <property type="project" value="InterPro"/>
</dbReference>
<dbReference type="AlphaFoldDB" id="A0A0F1BBV7"/>
<evidence type="ECO:0000256" key="4">
    <source>
        <dbReference type="ARBA" id="ARBA00023163"/>
    </source>
</evidence>
<gene>
    <name evidence="6" type="ORF">SS37_05110</name>
</gene>
<evidence type="ECO:0000259" key="5">
    <source>
        <dbReference type="PROSITE" id="PS50931"/>
    </source>
</evidence>
<accession>A0A0F1BBV7</accession>
<feature type="domain" description="HTH lysR-type" evidence="5">
    <location>
        <begin position="1"/>
        <end position="61"/>
    </location>
</feature>
<dbReference type="PANTHER" id="PTHR30537">
    <property type="entry name" value="HTH-TYPE TRANSCRIPTIONAL REGULATOR"/>
    <property type="match status" value="1"/>
</dbReference>
<dbReference type="InterPro" id="IPR000847">
    <property type="entry name" value="LysR_HTH_N"/>
</dbReference>
<dbReference type="EMBL" id="JZYX01000008">
    <property type="protein sequence ID" value="KJN30764.1"/>
    <property type="molecule type" value="Genomic_DNA"/>
</dbReference>
<evidence type="ECO:0000256" key="1">
    <source>
        <dbReference type="ARBA" id="ARBA00009437"/>
    </source>
</evidence>
<dbReference type="Gene3D" id="1.10.10.10">
    <property type="entry name" value="Winged helix-like DNA-binding domain superfamily/Winged helix DNA-binding domain"/>
    <property type="match status" value="1"/>
</dbReference>
<dbReference type="SUPFAM" id="SSF46785">
    <property type="entry name" value="Winged helix' DNA-binding domain"/>
    <property type="match status" value="1"/>
</dbReference>